<dbReference type="OrthoDB" id="272719at2"/>
<accession>A0A286R9S7</accession>
<feature type="region of interest" description="Disordered" evidence="1">
    <location>
        <begin position="144"/>
        <end position="167"/>
    </location>
</feature>
<sequence length="770" mass="83307">MRLTLRTLLAYLDNVLEPEDAAELGKKIEESEVAKALVRRIRELLRKDKLGAPEVLDHRESLDPNTVAEYLDNTLPTEKVADFEKVCLESDVELAEVAACHQILALVLGEPAEVDPALREKIYKLPQVAAQHESAVERIARDLTSAVEETPSVETQPSPPPRTRPLSEEQFVSNVPDHTYRRWLLGLSVLLILGFAVVGGLLAYRMWWPAPGGPETVLATKGTEAPPTASDKEPETKPAESGAAGTKDSAPATGQGESVSTPPATEGPAKESQEMPPSPPVSGASPSGLPAETGQTSQERSPEAPVAEPPSAAPQEPMTPPSATAAQPSPAPTDVAAAPQLPQSPRPPVGDLLPTPSPVVPGPPASLSGGTIPDAVPPVNVAPLPPEPVGTLLPDPRLPQLLFLTVPNRPAQRVSPDQQVKTGDSFFVPPSFRPKLRLGENVEVECIGPVFWELAPVDAQGRVGLRVAYGYLAITATAPNGASVRLTCGPIEGILELNDQHTTVALSVERTPDCPGDPETQPVPWVTDLYVLGGAARWLDSGRTRPLVLRAPVHVRLSETELQTAPLENQPEWMRPAGGTAAIIEERAMAVLERALRDTEKDPLQVLRENAAVRQREVAWLARRILGYLGAADDLWKTLEDLDQRAYWNDAWLTLRQLVRISPALAASVRRAAENVLVSDGAAAYAMLWRYPSTQLTLAQAEELVQYLDHEKLAIRILASLTLRQVTQMTLTYEPQSSPAERRRAIELWRERLKSGSVRGVVYKPAAERP</sequence>
<organism evidence="3 4">
    <name type="scientific">Thermogutta terrifontis</name>
    <dbReference type="NCBI Taxonomy" id="1331910"/>
    <lineage>
        <taxon>Bacteria</taxon>
        <taxon>Pseudomonadati</taxon>
        <taxon>Planctomycetota</taxon>
        <taxon>Planctomycetia</taxon>
        <taxon>Pirellulales</taxon>
        <taxon>Thermoguttaceae</taxon>
        <taxon>Thermogutta</taxon>
    </lineage>
</organism>
<protein>
    <submittedName>
        <fullName evidence="3">Proline-rich protein</fullName>
    </submittedName>
</protein>
<evidence type="ECO:0000256" key="1">
    <source>
        <dbReference type="SAM" id="MobiDB-lite"/>
    </source>
</evidence>
<dbReference type="RefSeq" id="WP_095413571.1">
    <property type="nucleotide sequence ID" value="NZ_CP018477.1"/>
</dbReference>
<gene>
    <name evidence="3" type="ORF">THTE_0122</name>
</gene>
<evidence type="ECO:0000313" key="4">
    <source>
        <dbReference type="Proteomes" id="UP000215086"/>
    </source>
</evidence>
<keyword evidence="4" id="KW-1185">Reference proteome</keyword>
<evidence type="ECO:0000313" key="3">
    <source>
        <dbReference type="EMBL" id="ASV72724.1"/>
    </source>
</evidence>
<dbReference type="EMBL" id="CP018477">
    <property type="protein sequence ID" value="ASV72724.1"/>
    <property type="molecule type" value="Genomic_DNA"/>
</dbReference>
<reference evidence="3 4" key="1">
    <citation type="journal article" name="Front. Microbiol.">
        <title>Sugar Metabolism of the First Thermophilic Planctomycete Thermogutta terrifontis: Comparative Genomic and Transcriptomic Approaches.</title>
        <authorList>
            <person name="Elcheninov A.G."/>
            <person name="Menzel P."/>
            <person name="Gudbergsdottir S.R."/>
            <person name="Slesarev A.I."/>
            <person name="Kadnikov V.V."/>
            <person name="Krogh A."/>
            <person name="Bonch-Osmolovskaya E.A."/>
            <person name="Peng X."/>
            <person name="Kublanov I.V."/>
        </authorList>
    </citation>
    <scope>NUCLEOTIDE SEQUENCE [LARGE SCALE GENOMIC DNA]</scope>
    <source>
        <strain evidence="3 4">R1</strain>
    </source>
</reference>
<keyword evidence="2" id="KW-0472">Membrane</keyword>
<feature type="compositionally biased region" description="Low complexity" evidence="1">
    <location>
        <begin position="365"/>
        <end position="374"/>
    </location>
</feature>
<feature type="compositionally biased region" description="Pro residues" evidence="1">
    <location>
        <begin position="307"/>
        <end position="320"/>
    </location>
</feature>
<evidence type="ECO:0000256" key="2">
    <source>
        <dbReference type="SAM" id="Phobius"/>
    </source>
</evidence>
<feature type="compositionally biased region" description="Pro residues" evidence="1">
    <location>
        <begin position="355"/>
        <end position="364"/>
    </location>
</feature>
<proteinExistence type="predicted"/>
<keyword evidence="2" id="KW-1133">Transmembrane helix</keyword>
<keyword evidence="2" id="KW-0812">Transmembrane</keyword>
<dbReference type="Proteomes" id="UP000215086">
    <property type="component" value="Chromosome"/>
</dbReference>
<dbReference type="AlphaFoldDB" id="A0A286R9S7"/>
<feature type="transmembrane region" description="Helical" evidence="2">
    <location>
        <begin position="183"/>
        <end position="208"/>
    </location>
</feature>
<dbReference type="KEGG" id="ttf:THTE_0122"/>
<feature type="region of interest" description="Disordered" evidence="1">
    <location>
        <begin position="217"/>
        <end position="374"/>
    </location>
</feature>
<name>A0A286R9S7_9BACT</name>
<feature type="compositionally biased region" description="Low complexity" evidence="1">
    <location>
        <begin position="281"/>
        <end position="291"/>
    </location>
</feature>